<accession>A0A9X9C0C9</accession>
<name>A0A9X9C0C9_9GAMM</name>
<dbReference type="EMBL" id="VOUP01000012">
    <property type="protein sequence ID" value="TXE26929.1"/>
    <property type="molecule type" value="Genomic_DNA"/>
</dbReference>
<dbReference type="NCBIfam" id="TIGR01635">
    <property type="entry name" value="tail_comp_S"/>
    <property type="match status" value="1"/>
</dbReference>
<gene>
    <name evidence="2" type="ORF">FOT63_18520</name>
</gene>
<dbReference type="AlphaFoldDB" id="A0A9X9C0C9"/>
<feature type="region of interest" description="Disordered" evidence="1">
    <location>
        <begin position="35"/>
        <end position="63"/>
    </location>
</feature>
<organism evidence="2 3">
    <name type="scientific">Serratia ureilytica</name>
    <dbReference type="NCBI Taxonomy" id="300181"/>
    <lineage>
        <taxon>Bacteria</taxon>
        <taxon>Pseudomonadati</taxon>
        <taxon>Pseudomonadota</taxon>
        <taxon>Gammaproteobacteria</taxon>
        <taxon>Enterobacterales</taxon>
        <taxon>Yersiniaceae</taxon>
        <taxon>Serratia</taxon>
    </lineage>
</organism>
<proteinExistence type="predicted"/>
<protein>
    <submittedName>
        <fullName evidence="2">Phage virion morphogenesis protein</fullName>
    </submittedName>
</protein>
<evidence type="ECO:0000313" key="3">
    <source>
        <dbReference type="Proteomes" id="UP000321307"/>
    </source>
</evidence>
<sequence length="146" mass="17034">MSQRTLDDELSALIANLSPTSQRTLTRAIATELRRRQKKRIGQQRNPDGSAYAPRKHLRDREGNLRGKMFNKLRTAKYMKAQSNQHEAIVTFTNRVMNLANVHQYGLRDRVSLRGKEVKYAQRELLGFDDQVIDWIKTRVIEQLAR</sequence>
<evidence type="ECO:0000313" key="2">
    <source>
        <dbReference type="EMBL" id="TXE26929.1"/>
    </source>
</evidence>
<dbReference type="Pfam" id="PF05069">
    <property type="entry name" value="Phage_tail_S"/>
    <property type="match status" value="1"/>
</dbReference>
<dbReference type="Proteomes" id="UP000321307">
    <property type="component" value="Unassembled WGS sequence"/>
</dbReference>
<dbReference type="RefSeq" id="WP_147838698.1">
    <property type="nucleotide sequence ID" value="NZ_VOUP01000012.1"/>
</dbReference>
<dbReference type="InterPro" id="IPR006522">
    <property type="entry name" value="Phage_virion_morphogenesis"/>
</dbReference>
<reference evidence="2 3" key="1">
    <citation type="submission" date="2019-07" db="EMBL/GenBank/DDBJ databases">
        <title>Serratia strains were isolated from fresh produce.</title>
        <authorList>
            <person name="Cho G.-S."/>
            <person name="Stein M."/>
            <person name="Lee W."/>
            <person name="Suh S.H."/>
            <person name="Franz C.M.A.P."/>
        </authorList>
    </citation>
    <scope>NUCLEOTIDE SEQUENCE [LARGE SCALE GENOMIC DNA]</scope>
    <source>
        <strain evidence="2 3">S17</strain>
    </source>
</reference>
<evidence type="ECO:0000256" key="1">
    <source>
        <dbReference type="SAM" id="MobiDB-lite"/>
    </source>
</evidence>
<comment type="caution">
    <text evidence="2">The sequence shown here is derived from an EMBL/GenBank/DDBJ whole genome shotgun (WGS) entry which is preliminary data.</text>
</comment>